<evidence type="ECO:0000313" key="1">
    <source>
        <dbReference type="EMBL" id="MBE5061679.1"/>
    </source>
</evidence>
<accession>A0ABR9RFE1</accession>
<organism evidence="1 2">
    <name type="scientific">Claveliimonas monacensis</name>
    <dbReference type="NCBI Taxonomy" id="2779351"/>
    <lineage>
        <taxon>Bacteria</taxon>
        <taxon>Bacillati</taxon>
        <taxon>Bacillota</taxon>
        <taxon>Clostridia</taxon>
        <taxon>Lachnospirales</taxon>
        <taxon>Lachnospiraceae</taxon>
        <taxon>Claveliimonas</taxon>
    </lineage>
</organism>
<proteinExistence type="predicted"/>
<dbReference type="Proteomes" id="UP000758652">
    <property type="component" value="Unassembled WGS sequence"/>
</dbReference>
<keyword evidence="2" id="KW-1185">Reference proteome</keyword>
<dbReference type="EMBL" id="JADCKL010000001">
    <property type="protein sequence ID" value="MBE5061679.1"/>
    <property type="molecule type" value="Genomic_DNA"/>
</dbReference>
<sequence length="180" mass="21658">MSHIKFYHITEAYVEYLRPCAPHLFYNRQEEGRRRRKYIGIVLHIHHMDYFAPLSSFKEKHAAMRESLDFVKVKNYAVINLNNMFPVPEGQYEYVDIAREEDDKYRDLLRAEYRYIKKMEDKIRRSASILYRKKVEGKKCAAAERCIDFRRMEEMCRLYTSGISPEGQQSSGTQQKKRRL</sequence>
<dbReference type="Pfam" id="PF13958">
    <property type="entry name" value="ToxN_toxin"/>
    <property type="match status" value="1"/>
</dbReference>
<evidence type="ECO:0000313" key="2">
    <source>
        <dbReference type="Proteomes" id="UP000758652"/>
    </source>
</evidence>
<protein>
    <submittedName>
        <fullName evidence="1">Type III toxin-antitoxin system ToxN/AbiQ family toxin</fullName>
    </submittedName>
</protein>
<dbReference type="InterPro" id="IPR053735">
    <property type="entry name" value="Type_III_TA_endoRNase"/>
</dbReference>
<dbReference type="InterPro" id="IPR025911">
    <property type="entry name" value="ToxN/AbiQ_toxin"/>
</dbReference>
<dbReference type="Gene3D" id="3.10.129.130">
    <property type="match status" value="1"/>
</dbReference>
<comment type="caution">
    <text evidence="1">The sequence shown here is derived from an EMBL/GenBank/DDBJ whole genome shotgun (WGS) entry which is preliminary data.</text>
</comment>
<name>A0ABR9RFE1_9FIRM</name>
<dbReference type="RefSeq" id="WP_226393851.1">
    <property type="nucleotide sequence ID" value="NZ_JADCKL010000001.1"/>
</dbReference>
<reference evidence="1 2" key="1">
    <citation type="submission" date="2020-10" db="EMBL/GenBank/DDBJ databases">
        <title>ChiBAC.</title>
        <authorList>
            <person name="Zenner C."/>
            <person name="Hitch T.C.A."/>
            <person name="Clavel T."/>
        </authorList>
    </citation>
    <scope>NUCLEOTIDE SEQUENCE [LARGE SCALE GENOMIC DNA]</scope>
    <source>
        <strain evidence="1 2">DSM 108991</strain>
    </source>
</reference>
<gene>
    <name evidence="1" type="ORF">INF30_00135</name>
</gene>